<dbReference type="PANTHER" id="PTHR10502:SF102">
    <property type="entry name" value="ANNEXIN B11"/>
    <property type="match status" value="1"/>
</dbReference>
<comment type="similarity">
    <text evidence="1">Belongs to the annexin family.</text>
</comment>
<dbReference type="Pfam" id="PF00191">
    <property type="entry name" value="Annexin"/>
    <property type="match status" value="4"/>
</dbReference>
<dbReference type="AlphaFoldDB" id="A0A6A5KX28"/>
<feature type="region of interest" description="Disordered" evidence="4">
    <location>
        <begin position="1"/>
        <end position="170"/>
    </location>
</feature>
<dbReference type="PANTHER" id="PTHR10502">
    <property type="entry name" value="ANNEXIN"/>
    <property type="match status" value="1"/>
</dbReference>
<feature type="compositionally biased region" description="Low complexity" evidence="4">
    <location>
        <begin position="1"/>
        <end position="85"/>
    </location>
</feature>
<dbReference type="GO" id="GO:0005509">
    <property type="term" value="F:calcium ion binding"/>
    <property type="evidence" value="ECO:0007669"/>
    <property type="project" value="InterPro"/>
</dbReference>
<evidence type="ECO:0000313" key="6">
    <source>
        <dbReference type="Proteomes" id="UP000800040"/>
    </source>
</evidence>
<dbReference type="InterPro" id="IPR009117">
    <property type="entry name" value="ANX14"/>
</dbReference>
<dbReference type="OrthoDB" id="37886at2759"/>
<feature type="compositionally biased region" description="Low complexity" evidence="4">
    <location>
        <begin position="100"/>
        <end position="111"/>
    </location>
</feature>
<evidence type="ECO:0000313" key="5">
    <source>
        <dbReference type="EMBL" id="KAF1838213.1"/>
    </source>
</evidence>
<dbReference type="PRINTS" id="PR01813">
    <property type="entry name" value="ANNEXINFUNGI"/>
</dbReference>
<keyword evidence="2" id="KW-0677">Repeat</keyword>
<proteinExistence type="inferred from homology"/>
<sequence length="487" mass="53528">MSYNYNQPGGYQQPYPGQPPQGYGQPQQQYPQQGYPQQPPMQNQQYGAPQGGYPPQQGYGQQPPQGQYGAPPPNQYGGPPQGQYGAPPPQQGYGAPPPGQYGQQPPQGQYGAPPPGQYGAPPPQGQYGAPPPQGQYGAPPQQGQYGAPPPQGQYGAPQQGGFGGPRTQPSLGYGPQQMANIDVSKDVEAIRKAMKGFGTDEKALIAALSKKDPLQINTIRSQYDQRLMRSMVQDLEKETSGYFEKGLVQIARGPLISDCYNLMEAMKGMGTKEVILDDILVGRSNADINAIKQKYQELFQRSLQNDLHGDLSAGTEQMYDMIISARRAEDSHPVNPQEIEQAVTDLQAGMGGFASKNVPQVCQILTSKNDAQIKAMAHSYQQRFHKSLDSVIKSAFSGHMEDALRLLIHRATNRPEAEAVRLEDAMAGMGTKDDLLVQRVVRCHWDRNFMNNVSNAYKQLYKKDLIKRIEGETRGDYEKLMVACVRP</sequence>
<name>A0A6A5KX28_9PLEO</name>
<dbReference type="GO" id="GO:0005544">
    <property type="term" value="F:calcium-dependent phospholipid binding"/>
    <property type="evidence" value="ECO:0007669"/>
    <property type="project" value="InterPro"/>
</dbReference>
<keyword evidence="6" id="KW-1185">Reference proteome</keyword>
<evidence type="ECO:0000256" key="3">
    <source>
        <dbReference type="ARBA" id="ARBA00023216"/>
    </source>
</evidence>
<dbReference type="Gene3D" id="1.10.220.10">
    <property type="entry name" value="Annexin"/>
    <property type="match status" value="4"/>
</dbReference>
<protein>
    <submittedName>
        <fullName evidence="5">Annexin</fullName>
    </submittedName>
</protein>
<dbReference type="GO" id="GO:0001786">
    <property type="term" value="F:phosphatidylserine binding"/>
    <property type="evidence" value="ECO:0007669"/>
    <property type="project" value="TreeGrafter"/>
</dbReference>
<dbReference type="GO" id="GO:0005634">
    <property type="term" value="C:nucleus"/>
    <property type="evidence" value="ECO:0007669"/>
    <property type="project" value="TreeGrafter"/>
</dbReference>
<dbReference type="Proteomes" id="UP000800040">
    <property type="component" value="Unassembled WGS sequence"/>
</dbReference>
<evidence type="ECO:0000256" key="2">
    <source>
        <dbReference type="ARBA" id="ARBA00022737"/>
    </source>
</evidence>
<dbReference type="SMART" id="SM00335">
    <property type="entry name" value="ANX"/>
    <property type="match status" value="4"/>
</dbReference>
<gene>
    <name evidence="5" type="ORF">BDW02DRAFT_489744</name>
</gene>
<dbReference type="GO" id="GO:0005886">
    <property type="term" value="C:plasma membrane"/>
    <property type="evidence" value="ECO:0007669"/>
    <property type="project" value="TreeGrafter"/>
</dbReference>
<feature type="compositionally biased region" description="Pro residues" evidence="4">
    <location>
        <begin position="86"/>
        <end position="99"/>
    </location>
</feature>
<dbReference type="SUPFAM" id="SSF47874">
    <property type="entry name" value="Annexin"/>
    <property type="match status" value="1"/>
</dbReference>
<organism evidence="5 6">
    <name type="scientific">Decorospora gaudefroyi</name>
    <dbReference type="NCBI Taxonomy" id="184978"/>
    <lineage>
        <taxon>Eukaryota</taxon>
        <taxon>Fungi</taxon>
        <taxon>Dikarya</taxon>
        <taxon>Ascomycota</taxon>
        <taxon>Pezizomycotina</taxon>
        <taxon>Dothideomycetes</taxon>
        <taxon>Pleosporomycetidae</taxon>
        <taxon>Pleosporales</taxon>
        <taxon>Pleosporineae</taxon>
        <taxon>Pleosporaceae</taxon>
        <taxon>Decorospora</taxon>
    </lineage>
</organism>
<dbReference type="PRINTS" id="PR00196">
    <property type="entry name" value="ANNEXIN"/>
</dbReference>
<feature type="compositionally biased region" description="Low complexity" evidence="4">
    <location>
        <begin position="134"/>
        <end position="157"/>
    </location>
</feature>
<dbReference type="PROSITE" id="PS51897">
    <property type="entry name" value="ANNEXIN_2"/>
    <property type="match status" value="4"/>
</dbReference>
<keyword evidence="3" id="KW-0041">Annexin</keyword>
<evidence type="ECO:0000256" key="4">
    <source>
        <dbReference type="SAM" id="MobiDB-lite"/>
    </source>
</evidence>
<reference evidence="5" key="1">
    <citation type="submission" date="2020-01" db="EMBL/GenBank/DDBJ databases">
        <authorList>
            <consortium name="DOE Joint Genome Institute"/>
            <person name="Haridas S."/>
            <person name="Albert R."/>
            <person name="Binder M."/>
            <person name="Bloem J."/>
            <person name="Labutti K."/>
            <person name="Salamov A."/>
            <person name="Andreopoulos B."/>
            <person name="Baker S.E."/>
            <person name="Barry K."/>
            <person name="Bills G."/>
            <person name="Bluhm B.H."/>
            <person name="Cannon C."/>
            <person name="Castanera R."/>
            <person name="Culley D.E."/>
            <person name="Daum C."/>
            <person name="Ezra D."/>
            <person name="Gonzalez J.B."/>
            <person name="Henrissat B."/>
            <person name="Kuo A."/>
            <person name="Liang C."/>
            <person name="Lipzen A."/>
            <person name="Lutzoni F."/>
            <person name="Magnuson J."/>
            <person name="Mondo S."/>
            <person name="Nolan M."/>
            <person name="Ohm R."/>
            <person name="Pangilinan J."/>
            <person name="Park H.-J."/>
            <person name="Ramirez L."/>
            <person name="Alfaro M."/>
            <person name="Sun H."/>
            <person name="Tritt A."/>
            <person name="Yoshinaga Y."/>
            <person name="Zwiers L.-H."/>
            <person name="Turgeon B.G."/>
            <person name="Goodwin S.B."/>
            <person name="Spatafora J.W."/>
            <person name="Crous P.W."/>
            <person name="Grigoriev I.V."/>
        </authorList>
    </citation>
    <scope>NUCLEOTIDE SEQUENCE</scope>
    <source>
        <strain evidence="5">P77</strain>
    </source>
</reference>
<feature type="compositionally biased region" description="Pro residues" evidence="4">
    <location>
        <begin position="112"/>
        <end position="133"/>
    </location>
</feature>
<dbReference type="GO" id="GO:0005737">
    <property type="term" value="C:cytoplasm"/>
    <property type="evidence" value="ECO:0007669"/>
    <property type="project" value="TreeGrafter"/>
</dbReference>
<dbReference type="InterPro" id="IPR018502">
    <property type="entry name" value="Annexin_repeat"/>
</dbReference>
<evidence type="ECO:0000256" key="1">
    <source>
        <dbReference type="ARBA" id="ARBA00007831"/>
    </source>
</evidence>
<dbReference type="InterPro" id="IPR037104">
    <property type="entry name" value="Annexin_sf"/>
</dbReference>
<dbReference type="InterPro" id="IPR001464">
    <property type="entry name" value="Annexin"/>
</dbReference>
<dbReference type="EMBL" id="ML975254">
    <property type="protein sequence ID" value="KAF1838213.1"/>
    <property type="molecule type" value="Genomic_DNA"/>
</dbReference>
<accession>A0A6A5KX28</accession>
<dbReference type="GO" id="GO:0012506">
    <property type="term" value="C:vesicle membrane"/>
    <property type="evidence" value="ECO:0007669"/>
    <property type="project" value="TreeGrafter"/>
</dbReference>